<dbReference type="RefSeq" id="WP_243306524.1">
    <property type="nucleotide sequence ID" value="NZ_JALGBI010000001.1"/>
</dbReference>
<dbReference type="GO" id="GO:0016787">
    <property type="term" value="F:hydrolase activity"/>
    <property type="evidence" value="ECO:0007669"/>
    <property type="project" value="UniProtKB-KW"/>
</dbReference>
<sequence>MRALEETPVLPVEIQRLAQSAERLETPCGAGSLVWHAWGEGDGRHPPVVLLHGGSGSWTHWLRNIEPLATAGRRVLAADLPGFGDSAPPAAGRDADALVEPLQAGLQQLLGDAACDLVGFSFGGMVAGLWAERFSARARRLVIVGAPGLGVVPRGTVPLSGWRHLQDPTARDAVHRQNLAALMLHQPASITELALRLHAANVVRDRMPGRRLAHTDVLARALDQVACPVHAIYGREDALYRERLDALAQVLRSKPCVRELTLIDGAGHWVQFEAAAAFNALLLRLLAAPGG</sequence>
<comment type="caution">
    <text evidence="2">The sequence shown here is derived from an EMBL/GenBank/DDBJ whole genome shotgun (WGS) entry which is preliminary data.</text>
</comment>
<proteinExistence type="predicted"/>
<name>A0A9X1VVX8_9BURK</name>
<dbReference type="SUPFAM" id="SSF53474">
    <property type="entry name" value="alpha/beta-Hydrolases"/>
    <property type="match status" value="1"/>
</dbReference>
<dbReference type="Gene3D" id="3.40.50.1820">
    <property type="entry name" value="alpha/beta hydrolase"/>
    <property type="match status" value="1"/>
</dbReference>
<accession>A0A9X1VVX8</accession>
<dbReference type="InterPro" id="IPR000639">
    <property type="entry name" value="Epox_hydrolase-like"/>
</dbReference>
<dbReference type="Proteomes" id="UP001139447">
    <property type="component" value="Unassembled WGS sequence"/>
</dbReference>
<reference evidence="2" key="1">
    <citation type="submission" date="2022-03" db="EMBL/GenBank/DDBJ databases">
        <authorList>
            <person name="Woo C.Y."/>
        </authorList>
    </citation>
    <scope>NUCLEOTIDE SEQUENCE</scope>
    <source>
        <strain evidence="2">CYS-02</strain>
    </source>
</reference>
<gene>
    <name evidence="2" type="ORF">MMF98_12110</name>
</gene>
<dbReference type="PANTHER" id="PTHR46438">
    <property type="entry name" value="ALPHA/BETA-HYDROLASES SUPERFAMILY PROTEIN"/>
    <property type="match status" value="1"/>
</dbReference>
<dbReference type="PANTHER" id="PTHR46438:SF11">
    <property type="entry name" value="LIPASE-RELATED"/>
    <property type="match status" value="1"/>
</dbReference>
<dbReference type="InterPro" id="IPR029058">
    <property type="entry name" value="AB_hydrolase_fold"/>
</dbReference>
<dbReference type="PRINTS" id="PR00412">
    <property type="entry name" value="EPOXHYDRLASE"/>
</dbReference>
<dbReference type="InterPro" id="IPR000073">
    <property type="entry name" value="AB_hydrolase_1"/>
</dbReference>
<dbReference type="PRINTS" id="PR00111">
    <property type="entry name" value="ABHYDROLASE"/>
</dbReference>
<feature type="domain" description="AB hydrolase-1" evidence="1">
    <location>
        <begin position="46"/>
        <end position="147"/>
    </location>
</feature>
<evidence type="ECO:0000313" key="2">
    <source>
        <dbReference type="EMBL" id="MCJ0763950.1"/>
    </source>
</evidence>
<organism evidence="2 3">
    <name type="scientific">Variovorax terrae</name>
    <dbReference type="NCBI Taxonomy" id="2923278"/>
    <lineage>
        <taxon>Bacteria</taxon>
        <taxon>Pseudomonadati</taxon>
        <taxon>Pseudomonadota</taxon>
        <taxon>Betaproteobacteria</taxon>
        <taxon>Burkholderiales</taxon>
        <taxon>Comamonadaceae</taxon>
        <taxon>Variovorax</taxon>
    </lineage>
</organism>
<dbReference type="AlphaFoldDB" id="A0A9X1VVX8"/>
<keyword evidence="2" id="KW-0378">Hydrolase</keyword>
<evidence type="ECO:0000313" key="3">
    <source>
        <dbReference type="Proteomes" id="UP001139447"/>
    </source>
</evidence>
<protein>
    <submittedName>
        <fullName evidence="2">Alpha/beta fold hydrolase</fullName>
    </submittedName>
</protein>
<dbReference type="Pfam" id="PF00561">
    <property type="entry name" value="Abhydrolase_1"/>
    <property type="match status" value="1"/>
</dbReference>
<dbReference type="EMBL" id="JALGBI010000001">
    <property type="protein sequence ID" value="MCJ0763950.1"/>
    <property type="molecule type" value="Genomic_DNA"/>
</dbReference>
<keyword evidence="3" id="KW-1185">Reference proteome</keyword>
<evidence type="ECO:0000259" key="1">
    <source>
        <dbReference type="Pfam" id="PF00561"/>
    </source>
</evidence>